<evidence type="ECO:0000256" key="1">
    <source>
        <dbReference type="ARBA" id="ARBA00004418"/>
    </source>
</evidence>
<dbReference type="GO" id="GO:0030288">
    <property type="term" value="C:outer membrane-bounded periplasmic space"/>
    <property type="evidence" value="ECO:0007669"/>
    <property type="project" value="UniProtKB-ARBA"/>
</dbReference>
<reference evidence="6 7" key="1">
    <citation type="submission" date="2020-03" db="EMBL/GenBank/DDBJ databases">
        <title>Complete genome sequence of Monaibacterium sp. ALG8 with diverse plasmids.</title>
        <authorList>
            <person name="Sun C."/>
        </authorList>
    </citation>
    <scope>NUCLEOTIDE SEQUENCE [LARGE SCALE GENOMIC DNA]</scope>
    <source>
        <strain evidence="6 7">ALG8</strain>
    </source>
</reference>
<dbReference type="InterPro" id="IPR006311">
    <property type="entry name" value="TAT_signal"/>
</dbReference>
<keyword evidence="3" id="KW-0813">Transport</keyword>
<protein>
    <submittedName>
        <fullName evidence="6">ABC transporter substrate-binding protein</fullName>
    </submittedName>
</protein>
<dbReference type="GO" id="GO:0043190">
    <property type="term" value="C:ATP-binding cassette (ABC) transporter complex"/>
    <property type="evidence" value="ECO:0007669"/>
    <property type="project" value="InterPro"/>
</dbReference>
<comment type="subcellular location">
    <subcellularLocation>
        <location evidence="1">Periplasm</location>
    </subcellularLocation>
</comment>
<dbReference type="KEGG" id="mon:G8E03_11020"/>
<dbReference type="InterPro" id="IPR000914">
    <property type="entry name" value="SBP_5_dom"/>
</dbReference>
<dbReference type="Gene3D" id="3.90.76.10">
    <property type="entry name" value="Dipeptide-binding Protein, Domain 1"/>
    <property type="match status" value="1"/>
</dbReference>
<evidence type="ECO:0000259" key="5">
    <source>
        <dbReference type="Pfam" id="PF00496"/>
    </source>
</evidence>
<dbReference type="Proteomes" id="UP000500791">
    <property type="component" value="Chromosome"/>
</dbReference>
<dbReference type="Pfam" id="PF00496">
    <property type="entry name" value="SBP_bac_5"/>
    <property type="match status" value="1"/>
</dbReference>
<dbReference type="RefSeq" id="WP_166191671.1">
    <property type="nucleotide sequence ID" value="NZ_CP049811.1"/>
</dbReference>
<name>A0A6G7VN06_9RHOB</name>
<dbReference type="InterPro" id="IPR030678">
    <property type="entry name" value="Peptide/Ni-bd"/>
</dbReference>
<dbReference type="AlphaFoldDB" id="A0A6G7VN06"/>
<gene>
    <name evidence="6" type="ORF">G8E03_11020</name>
</gene>
<sequence>MHVRSQAALHPRAVELARQTRAGTLSRREFLAMATALGVSGTAAYGLIGATPAAAQERPGRMGGTLRVSMNVMPLDDPRLFDWPDKGNLARQMLETLVRYDRDLTFRPMLLQRWEANADATVYMLHLRRDVRWSDGSPFDARDVAHNIRRWCERRVPGNSMAARMGTLIDPATDTLADGVMQIVDDHTIRLNLPRPDITLIPGMSDYPAMIVHRSFDGSTPLSEATIGTGPYLMTDLRPGRAAVFQKRAAGDYWGPEVYIDRIEVTDFGTDKTQEVAAFVAGDLDLNDQTQSEFVQQMDEAGFVRSRVDTAATIVARMNVNHPPYDNRTVRNALQLAVNNAVVLELGHHGYGMVAENHHVGPMHPEYAQLPPITSNPARARAMLVQAGHLDTTFELISTDGDWRTMTSDAIAAQLLDAGIKVKRTIISNSAFARNWTNYPFSTTDWIHRPLGVQNLALGYRTGEAWNETGYSDPAFDELLNAALAIPQADRRRLLMAEIERTLQASGVIIQPYWRSIFTHSTSRVRNYGAHPLMEMYLNETWLAEEA</sequence>
<evidence type="ECO:0000256" key="4">
    <source>
        <dbReference type="ARBA" id="ARBA00022729"/>
    </source>
</evidence>
<dbReference type="PANTHER" id="PTHR30290">
    <property type="entry name" value="PERIPLASMIC BINDING COMPONENT OF ABC TRANSPORTER"/>
    <property type="match status" value="1"/>
</dbReference>
<dbReference type="GO" id="GO:1904680">
    <property type="term" value="F:peptide transmembrane transporter activity"/>
    <property type="evidence" value="ECO:0007669"/>
    <property type="project" value="TreeGrafter"/>
</dbReference>
<dbReference type="InterPro" id="IPR039424">
    <property type="entry name" value="SBP_5"/>
</dbReference>
<evidence type="ECO:0000313" key="7">
    <source>
        <dbReference type="Proteomes" id="UP000500791"/>
    </source>
</evidence>
<dbReference type="GO" id="GO:0015833">
    <property type="term" value="P:peptide transport"/>
    <property type="evidence" value="ECO:0007669"/>
    <property type="project" value="TreeGrafter"/>
</dbReference>
<dbReference type="CDD" id="cd08503">
    <property type="entry name" value="PBP2_NikA_DppA_OppA_like_17"/>
    <property type="match status" value="1"/>
</dbReference>
<dbReference type="PROSITE" id="PS51318">
    <property type="entry name" value="TAT"/>
    <property type="match status" value="1"/>
</dbReference>
<keyword evidence="4" id="KW-0732">Signal</keyword>
<evidence type="ECO:0000256" key="3">
    <source>
        <dbReference type="ARBA" id="ARBA00022448"/>
    </source>
</evidence>
<dbReference type="EMBL" id="CP049811">
    <property type="protein sequence ID" value="QIK41256.1"/>
    <property type="molecule type" value="Genomic_DNA"/>
</dbReference>
<feature type="domain" description="Solute-binding protein family 5" evidence="5">
    <location>
        <begin position="106"/>
        <end position="456"/>
    </location>
</feature>
<evidence type="ECO:0000313" key="6">
    <source>
        <dbReference type="EMBL" id="QIK41256.1"/>
    </source>
</evidence>
<comment type="similarity">
    <text evidence="2">Belongs to the bacterial solute-binding protein 5 family.</text>
</comment>
<evidence type="ECO:0000256" key="2">
    <source>
        <dbReference type="ARBA" id="ARBA00005695"/>
    </source>
</evidence>
<dbReference type="Gene3D" id="3.10.105.10">
    <property type="entry name" value="Dipeptide-binding Protein, Domain 3"/>
    <property type="match status" value="1"/>
</dbReference>
<proteinExistence type="inferred from homology"/>
<dbReference type="PANTHER" id="PTHR30290:SF10">
    <property type="entry name" value="PERIPLASMIC OLIGOPEPTIDE-BINDING PROTEIN-RELATED"/>
    <property type="match status" value="1"/>
</dbReference>
<dbReference type="Gene3D" id="3.40.190.10">
    <property type="entry name" value="Periplasmic binding protein-like II"/>
    <property type="match status" value="1"/>
</dbReference>
<keyword evidence="7" id="KW-1185">Reference proteome</keyword>
<organism evidence="6 7">
    <name type="scientific">Pontivivens nitratireducens</name>
    <dbReference type="NCBI Taxonomy" id="2758038"/>
    <lineage>
        <taxon>Bacteria</taxon>
        <taxon>Pseudomonadati</taxon>
        <taxon>Pseudomonadota</taxon>
        <taxon>Alphaproteobacteria</taxon>
        <taxon>Rhodobacterales</taxon>
        <taxon>Paracoccaceae</taxon>
        <taxon>Pontivivens</taxon>
    </lineage>
</organism>
<accession>A0A6G7VN06</accession>
<dbReference type="SUPFAM" id="SSF53850">
    <property type="entry name" value="Periplasmic binding protein-like II"/>
    <property type="match status" value="1"/>
</dbReference>
<dbReference type="PIRSF" id="PIRSF002741">
    <property type="entry name" value="MppA"/>
    <property type="match status" value="1"/>
</dbReference>